<protein>
    <recommendedName>
        <fullName evidence="3">NRDE family protein</fullName>
    </recommendedName>
</protein>
<dbReference type="EMBL" id="CAACVI010000045">
    <property type="protein sequence ID" value="VEN74911.1"/>
    <property type="molecule type" value="Genomic_DNA"/>
</dbReference>
<organism evidence="2">
    <name type="scientific">uncultured Desulfobacteraceae bacterium</name>
    <dbReference type="NCBI Taxonomy" id="218296"/>
    <lineage>
        <taxon>Bacteria</taxon>
        <taxon>Pseudomonadati</taxon>
        <taxon>Thermodesulfobacteriota</taxon>
        <taxon>Desulfobacteria</taxon>
        <taxon>Desulfobacterales</taxon>
        <taxon>Desulfobacteraceae</taxon>
        <taxon>environmental samples</taxon>
    </lineage>
</organism>
<dbReference type="InterPro" id="IPR008551">
    <property type="entry name" value="TANGO2"/>
</dbReference>
<dbReference type="PANTHER" id="PTHR17985:SF8">
    <property type="entry name" value="TRANSPORT AND GOLGI ORGANIZATION PROTEIN 2 HOMOLOG"/>
    <property type="match status" value="1"/>
</dbReference>
<feature type="compositionally biased region" description="Basic and acidic residues" evidence="1">
    <location>
        <begin position="243"/>
        <end position="260"/>
    </location>
</feature>
<dbReference type="AlphaFoldDB" id="A0A484HNM6"/>
<evidence type="ECO:0000313" key="2">
    <source>
        <dbReference type="EMBL" id="VEN74911.1"/>
    </source>
</evidence>
<proteinExistence type="predicted"/>
<gene>
    <name evidence="2" type="ORF">EPICR_50192</name>
</gene>
<dbReference type="PANTHER" id="PTHR17985">
    <property type="entry name" value="SER/THR-RICH PROTEIN T10 IN DGCR REGION"/>
    <property type="match status" value="1"/>
</dbReference>
<accession>A0A484HNM6</accession>
<sequence>MCLIVFSHHAHPKYRLALAANRDEFYERPAAPLGFWEDHPQILGGRDLTGGGSWMGVNKRLSFAAITNYRDPASINPDAPTRGNLVKDFLLDGQSPREYMARVEKIGPRHNGFNLIVGDRDEAWFYSNGAAARGKGAQKIPPGFYGLSNRILDTPWPKVKKAKAALKPMLTRDEVKTEAVFQALGDRSLPPAEDLPETGVGPEWEKMLSPVFISSPGYGTRGSSILLIEKNETARFLERRFIPQKDGSPRETTREFRVRGETNGPF</sequence>
<feature type="region of interest" description="Disordered" evidence="1">
    <location>
        <begin position="243"/>
        <end position="266"/>
    </location>
</feature>
<reference evidence="2" key="1">
    <citation type="submission" date="2019-01" db="EMBL/GenBank/DDBJ databases">
        <authorList>
            <consortium name="Genoscope - CEA"/>
            <person name="William W."/>
        </authorList>
    </citation>
    <scope>NUCLEOTIDE SEQUENCE</scope>
    <source>
        <strain evidence="2">CR-1</strain>
    </source>
</reference>
<name>A0A484HNM6_9BACT</name>
<evidence type="ECO:0008006" key="3">
    <source>
        <dbReference type="Google" id="ProtNLM"/>
    </source>
</evidence>
<dbReference type="Pfam" id="PF05742">
    <property type="entry name" value="TANGO2"/>
    <property type="match status" value="1"/>
</dbReference>
<evidence type="ECO:0000256" key="1">
    <source>
        <dbReference type="SAM" id="MobiDB-lite"/>
    </source>
</evidence>